<sequence length="433" mass="47635">MATNNPQTSQEPLPEPADMATNNPQTSQELPPEQAEMATNSPQTSQETLPEQAQMATNNPQTSQEPPLEQAQMATNNPQTSQEPPPEQELSGDNAAPDPNTESGPSTEAAVTEQDDTSNSDLMMILLDPSGVHGKEQFRIMDPIGTAFNGSLQVYKAAYIADRCETYAAMTLQDVFVAVKYVSVNPETEVSRNLRARIDKNGLIPDHPNIMGTRNAFFYGDICCTLGVLRETLKGLSFIHAKGHVHKEISAAHIFMSGRPEIKLAFSASVFDLNEDQDQSSSSSSSSSSSFLPAASICEWAAAPEIQESDNSEYTQAADIWSIGITALELVYGGLRVRNREALENIVAKINLKKKLPKRIKKESDRRKDKLVCLAPMGPHFKHSRFSKEFENWVVKCLNLDPTKRPTADELLRDEIITNLNMSVGFIAALVRD</sequence>
<dbReference type="GO" id="GO:0004672">
    <property type="term" value="F:protein kinase activity"/>
    <property type="evidence" value="ECO:0007669"/>
    <property type="project" value="InterPro"/>
</dbReference>
<evidence type="ECO:0000313" key="4">
    <source>
        <dbReference type="EMBL" id="KAL0464723.1"/>
    </source>
</evidence>
<dbReference type="AlphaFoldDB" id="A0AAW2YG70"/>
<feature type="compositionally biased region" description="Polar residues" evidence="2">
    <location>
        <begin position="20"/>
        <end position="29"/>
    </location>
</feature>
<evidence type="ECO:0000259" key="3">
    <source>
        <dbReference type="PROSITE" id="PS50011"/>
    </source>
</evidence>
<proteinExistence type="inferred from homology"/>
<feature type="compositionally biased region" description="Polar residues" evidence="2">
    <location>
        <begin position="1"/>
        <end position="11"/>
    </location>
</feature>
<dbReference type="GO" id="GO:0005524">
    <property type="term" value="F:ATP binding"/>
    <property type="evidence" value="ECO:0007669"/>
    <property type="project" value="InterPro"/>
</dbReference>
<feature type="domain" description="Protein kinase" evidence="3">
    <location>
        <begin position="138"/>
        <end position="417"/>
    </location>
</feature>
<dbReference type="Gene3D" id="1.10.510.10">
    <property type="entry name" value="Transferase(Phosphotransferase) domain 1"/>
    <property type="match status" value="1"/>
</dbReference>
<dbReference type="InterPro" id="IPR000719">
    <property type="entry name" value="Prot_kinase_dom"/>
</dbReference>
<gene>
    <name evidence="4" type="ORF">Slati_0359900</name>
</gene>
<organism evidence="4">
    <name type="scientific">Sesamum latifolium</name>
    <dbReference type="NCBI Taxonomy" id="2727402"/>
    <lineage>
        <taxon>Eukaryota</taxon>
        <taxon>Viridiplantae</taxon>
        <taxon>Streptophyta</taxon>
        <taxon>Embryophyta</taxon>
        <taxon>Tracheophyta</taxon>
        <taxon>Spermatophyta</taxon>
        <taxon>Magnoliopsida</taxon>
        <taxon>eudicotyledons</taxon>
        <taxon>Gunneridae</taxon>
        <taxon>Pentapetalae</taxon>
        <taxon>asterids</taxon>
        <taxon>lamiids</taxon>
        <taxon>Lamiales</taxon>
        <taxon>Pedaliaceae</taxon>
        <taxon>Sesamum</taxon>
    </lineage>
</organism>
<dbReference type="PROSITE" id="PS50011">
    <property type="entry name" value="PROTEIN_KINASE_DOM"/>
    <property type="match status" value="1"/>
</dbReference>
<feature type="region of interest" description="Disordered" evidence="2">
    <location>
        <begin position="1"/>
        <end position="118"/>
    </location>
</feature>
<keyword evidence="4" id="KW-0808">Transferase</keyword>
<feature type="compositionally biased region" description="Polar residues" evidence="2">
    <location>
        <begin position="37"/>
        <end position="65"/>
    </location>
</feature>
<protein>
    <submittedName>
        <fullName evidence="4">Serine/threonine-protein kinase BLUS1</fullName>
    </submittedName>
</protein>
<dbReference type="SUPFAM" id="SSF56112">
    <property type="entry name" value="Protein kinase-like (PK-like)"/>
    <property type="match status" value="1"/>
</dbReference>
<dbReference type="InterPro" id="IPR047173">
    <property type="entry name" value="STRAD_A/B-like"/>
</dbReference>
<comment type="caution">
    <text evidence="4">The sequence shown here is derived from an EMBL/GenBank/DDBJ whole genome shotgun (WGS) entry which is preliminary data.</text>
</comment>
<reference evidence="4" key="2">
    <citation type="journal article" date="2024" name="Plant">
        <title>Genomic evolution and insights into agronomic trait innovations of Sesamum species.</title>
        <authorList>
            <person name="Miao H."/>
            <person name="Wang L."/>
            <person name="Qu L."/>
            <person name="Liu H."/>
            <person name="Sun Y."/>
            <person name="Le M."/>
            <person name="Wang Q."/>
            <person name="Wei S."/>
            <person name="Zheng Y."/>
            <person name="Lin W."/>
            <person name="Duan Y."/>
            <person name="Cao H."/>
            <person name="Xiong S."/>
            <person name="Wang X."/>
            <person name="Wei L."/>
            <person name="Li C."/>
            <person name="Ma Q."/>
            <person name="Ju M."/>
            <person name="Zhao R."/>
            <person name="Li G."/>
            <person name="Mu C."/>
            <person name="Tian Q."/>
            <person name="Mei H."/>
            <person name="Zhang T."/>
            <person name="Gao T."/>
            <person name="Zhang H."/>
        </authorList>
    </citation>
    <scope>NUCLEOTIDE SEQUENCE</scope>
    <source>
        <strain evidence="4">KEN1</strain>
    </source>
</reference>
<dbReference type="Pfam" id="PF00069">
    <property type="entry name" value="Pkinase"/>
    <property type="match status" value="1"/>
</dbReference>
<reference evidence="4" key="1">
    <citation type="submission" date="2020-06" db="EMBL/GenBank/DDBJ databases">
        <authorList>
            <person name="Li T."/>
            <person name="Hu X."/>
            <person name="Zhang T."/>
            <person name="Song X."/>
            <person name="Zhang H."/>
            <person name="Dai N."/>
            <person name="Sheng W."/>
            <person name="Hou X."/>
            <person name="Wei L."/>
        </authorList>
    </citation>
    <scope>NUCLEOTIDE SEQUENCE</scope>
    <source>
        <strain evidence="4">KEN1</strain>
        <tissue evidence="4">Leaf</tissue>
    </source>
</reference>
<name>A0AAW2YG70_9LAMI</name>
<evidence type="ECO:0000256" key="2">
    <source>
        <dbReference type="SAM" id="MobiDB-lite"/>
    </source>
</evidence>
<dbReference type="GO" id="GO:0043539">
    <property type="term" value="F:protein serine/threonine kinase activator activity"/>
    <property type="evidence" value="ECO:0007669"/>
    <property type="project" value="InterPro"/>
</dbReference>
<comment type="similarity">
    <text evidence="1">Belongs to the protein kinase superfamily. STE Ser/Thr protein kinase family. STE20 subfamily.</text>
</comment>
<dbReference type="PANTHER" id="PTHR48014">
    <property type="entry name" value="SERINE/THREONINE-PROTEIN KINASE FRAY2"/>
    <property type="match status" value="1"/>
</dbReference>
<dbReference type="PANTHER" id="PTHR48014:SF7">
    <property type="entry name" value="SERINE_THREONINE-PROTEIN KINASE BLUS1"/>
    <property type="match status" value="1"/>
</dbReference>
<dbReference type="InterPro" id="IPR011009">
    <property type="entry name" value="Kinase-like_dom_sf"/>
</dbReference>
<keyword evidence="4" id="KW-0418">Kinase</keyword>
<dbReference type="EMBL" id="JACGWN010000001">
    <property type="protein sequence ID" value="KAL0464723.1"/>
    <property type="molecule type" value="Genomic_DNA"/>
</dbReference>
<evidence type="ECO:0000256" key="1">
    <source>
        <dbReference type="ARBA" id="ARBA00008874"/>
    </source>
</evidence>
<accession>A0AAW2YG70</accession>
<dbReference type="SMART" id="SM00220">
    <property type="entry name" value="S_TKc"/>
    <property type="match status" value="1"/>
</dbReference>